<dbReference type="EMBL" id="VSRR010040237">
    <property type="protein sequence ID" value="MPC75040.1"/>
    <property type="molecule type" value="Genomic_DNA"/>
</dbReference>
<keyword evidence="2" id="KW-1185">Reference proteome</keyword>
<dbReference type="Proteomes" id="UP000324222">
    <property type="component" value="Unassembled WGS sequence"/>
</dbReference>
<dbReference type="AlphaFoldDB" id="A0A5B7HRJ2"/>
<evidence type="ECO:0000313" key="1">
    <source>
        <dbReference type="EMBL" id="MPC75040.1"/>
    </source>
</evidence>
<proteinExistence type="predicted"/>
<reference evidence="1 2" key="1">
    <citation type="submission" date="2019-05" db="EMBL/GenBank/DDBJ databases">
        <title>Another draft genome of Portunus trituberculatus and its Hox gene families provides insights of decapod evolution.</title>
        <authorList>
            <person name="Jeong J.-H."/>
            <person name="Song I."/>
            <person name="Kim S."/>
            <person name="Choi T."/>
            <person name="Kim D."/>
            <person name="Ryu S."/>
            <person name="Kim W."/>
        </authorList>
    </citation>
    <scope>NUCLEOTIDE SEQUENCE [LARGE SCALE GENOMIC DNA]</scope>
    <source>
        <tissue evidence="1">Muscle</tissue>
    </source>
</reference>
<evidence type="ECO:0000313" key="2">
    <source>
        <dbReference type="Proteomes" id="UP000324222"/>
    </source>
</evidence>
<protein>
    <submittedName>
        <fullName evidence="1">Uncharacterized protein</fullName>
    </submittedName>
</protein>
<gene>
    <name evidence="1" type="ORF">E2C01_069424</name>
</gene>
<accession>A0A5B7HRJ2</accession>
<name>A0A5B7HRJ2_PORTR</name>
<comment type="caution">
    <text evidence="1">The sequence shown here is derived from an EMBL/GenBank/DDBJ whole genome shotgun (WGS) entry which is preliminary data.</text>
</comment>
<sequence>MENTGRQGSSDINKEKVNRELVSGGPKFRLVGRVGAKVLIGLIMGSLCGKEISLWTLLSSGLAPHPPPHPYLVPSSWGLLGPCRLCVTASSAPKVRDAEVMCSGYMR</sequence>
<organism evidence="1 2">
    <name type="scientific">Portunus trituberculatus</name>
    <name type="common">Swimming crab</name>
    <name type="synonym">Neptunus trituberculatus</name>
    <dbReference type="NCBI Taxonomy" id="210409"/>
    <lineage>
        <taxon>Eukaryota</taxon>
        <taxon>Metazoa</taxon>
        <taxon>Ecdysozoa</taxon>
        <taxon>Arthropoda</taxon>
        <taxon>Crustacea</taxon>
        <taxon>Multicrustacea</taxon>
        <taxon>Malacostraca</taxon>
        <taxon>Eumalacostraca</taxon>
        <taxon>Eucarida</taxon>
        <taxon>Decapoda</taxon>
        <taxon>Pleocyemata</taxon>
        <taxon>Brachyura</taxon>
        <taxon>Eubrachyura</taxon>
        <taxon>Portunoidea</taxon>
        <taxon>Portunidae</taxon>
        <taxon>Portuninae</taxon>
        <taxon>Portunus</taxon>
    </lineage>
</organism>